<dbReference type="Gene3D" id="3.30.720.120">
    <property type="match status" value="1"/>
</dbReference>
<dbReference type="Pfam" id="PF00903">
    <property type="entry name" value="Glyoxalase"/>
    <property type="match status" value="1"/>
</dbReference>
<keyword evidence="2" id="KW-0560">Oxidoreductase</keyword>
<dbReference type="GO" id="GO:0051213">
    <property type="term" value="F:dioxygenase activity"/>
    <property type="evidence" value="ECO:0007669"/>
    <property type="project" value="UniProtKB-KW"/>
</dbReference>
<evidence type="ECO:0000259" key="1">
    <source>
        <dbReference type="PROSITE" id="PS51819"/>
    </source>
</evidence>
<gene>
    <name evidence="2" type="ORF">SAMN04487943_105110</name>
</gene>
<dbReference type="Gene3D" id="3.30.720.110">
    <property type="match status" value="1"/>
</dbReference>
<feature type="domain" description="VOC" evidence="1">
    <location>
        <begin position="4"/>
        <end position="123"/>
    </location>
</feature>
<keyword evidence="3" id="KW-1185">Reference proteome</keyword>
<keyword evidence="2" id="KW-0223">Dioxygenase</keyword>
<sequence>MKLSSFYPVLMTDRMKETGDFYQKHFGFSIVFDADWYMSLKQEETGDELAILQASHETVPSPFGKSVQGLILNFEVDNVDQVYQQLIKERQLPLHLALRDEAFGQRHFITRDPNGVLIDVITVIPPEESFQNQYKEEVWKDEG</sequence>
<organism evidence="2 3">
    <name type="scientific">Gracilibacillus orientalis</name>
    <dbReference type="NCBI Taxonomy" id="334253"/>
    <lineage>
        <taxon>Bacteria</taxon>
        <taxon>Bacillati</taxon>
        <taxon>Bacillota</taxon>
        <taxon>Bacilli</taxon>
        <taxon>Bacillales</taxon>
        <taxon>Bacillaceae</taxon>
        <taxon>Gracilibacillus</taxon>
    </lineage>
</organism>
<dbReference type="InterPro" id="IPR004360">
    <property type="entry name" value="Glyas_Fos-R_dOase_dom"/>
</dbReference>
<dbReference type="SUPFAM" id="SSF54593">
    <property type="entry name" value="Glyoxalase/Bleomycin resistance protein/Dihydroxybiphenyl dioxygenase"/>
    <property type="match status" value="1"/>
</dbReference>
<reference evidence="3" key="1">
    <citation type="submission" date="2016-10" db="EMBL/GenBank/DDBJ databases">
        <authorList>
            <person name="Varghese N."/>
            <person name="Submissions S."/>
        </authorList>
    </citation>
    <scope>NUCLEOTIDE SEQUENCE [LARGE SCALE GENOMIC DNA]</scope>
    <source>
        <strain evidence="3">CGMCC 1.4250</strain>
    </source>
</reference>
<dbReference type="STRING" id="334253.SAMN04487943_105110"/>
<dbReference type="AlphaFoldDB" id="A0A1I4LMV1"/>
<dbReference type="InterPro" id="IPR037523">
    <property type="entry name" value="VOC_core"/>
</dbReference>
<proteinExistence type="predicted"/>
<dbReference type="OrthoDB" id="66829at2"/>
<protein>
    <submittedName>
        <fullName evidence="2">Catechol 2,3-dioxygenase</fullName>
    </submittedName>
</protein>
<dbReference type="EMBL" id="FOTR01000005">
    <property type="protein sequence ID" value="SFL92342.1"/>
    <property type="molecule type" value="Genomic_DNA"/>
</dbReference>
<dbReference type="InterPro" id="IPR029068">
    <property type="entry name" value="Glyas_Bleomycin-R_OHBP_Dase"/>
</dbReference>
<accession>A0A1I4LMV1</accession>
<dbReference type="RefSeq" id="WP_091483677.1">
    <property type="nucleotide sequence ID" value="NZ_FOTR01000005.1"/>
</dbReference>
<name>A0A1I4LMV1_9BACI</name>
<evidence type="ECO:0000313" key="2">
    <source>
        <dbReference type="EMBL" id="SFL92342.1"/>
    </source>
</evidence>
<dbReference type="PROSITE" id="PS51819">
    <property type="entry name" value="VOC"/>
    <property type="match status" value="1"/>
</dbReference>
<evidence type="ECO:0000313" key="3">
    <source>
        <dbReference type="Proteomes" id="UP000198565"/>
    </source>
</evidence>
<dbReference type="Proteomes" id="UP000198565">
    <property type="component" value="Unassembled WGS sequence"/>
</dbReference>